<dbReference type="Proteomes" id="UP000593564">
    <property type="component" value="Unassembled WGS sequence"/>
</dbReference>
<dbReference type="PROSITE" id="PS51727">
    <property type="entry name" value="CBP_P300_HAT"/>
    <property type="match status" value="1"/>
</dbReference>
<keyword evidence="12" id="KW-0539">Nucleus</keyword>
<dbReference type="InterPro" id="IPR043145">
    <property type="entry name" value="Znf_ZZ_sf"/>
</dbReference>
<dbReference type="InterPro" id="IPR013178">
    <property type="entry name" value="Histone_AcTrfase_Rtt109/CBP"/>
</dbReference>
<evidence type="ECO:0000256" key="14">
    <source>
        <dbReference type="ARBA" id="ARBA00048017"/>
    </source>
</evidence>
<dbReference type="CDD" id="cd15614">
    <property type="entry name" value="PHD_HAC_like"/>
    <property type="match status" value="1"/>
</dbReference>
<dbReference type="PROSITE" id="PS01357">
    <property type="entry name" value="ZF_ZZ_1"/>
    <property type="match status" value="1"/>
</dbReference>
<dbReference type="GO" id="GO:0005634">
    <property type="term" value="C:nucleus"/>
    <property type="evidence" value="ECO:0007669"/>
    <property type="project" value="UniProtKB-SubCell"/>
</dbReference>
<feature type="domain" description="ZZ-type" evidence="18">
    <location>
        <begin position="1167"/>
        <end position="1230"/>
    </location>
</feature>
<keyword evidence="10" id="KW-0010">Activator</keyword>
<dbReference type="Gene3D" id="1.20.1020.10">
    <property type="entry name" value="TAZ domain"/>
    <property type="match status" value="1"/>
</dbReference>
<gene>
    <name evidence="20" type="ORF">HYC85_005672</name>
</gene>
<dbReference type="GO" id="GO:0004402">
    <property type="term" value="F:histone acetyltransferase activity"/>
    <property type="evidence" value="ECO:0007669"/>
    <property type="project" value="InterPro"/>
</dbReference>
<evidence type="ECO:0000256" key="10">
    <source>
        <dbReference type="ARBA" id="ARBA00023159"/>
    </source>
</evidence>
<comment type="caution">
    <text evidence="20">The sequence shown here is derived from an EMBL/GenBank/DDBJ whole genome shotgun (WGS) entry which is preliminary data.</text>
</comment>
<keyword evidence="8" id="KW-0156">Chromatin regulator</keyword>
<comment type="subcellular location">
    <subcellularLocation>
        <location evidence="2">Nucleus</location>
    </subcellularLocation>
</comment>
<dbReference type="InterPro" id="IPR019786">
    <property type="entry name" value="Zinc_finger_PHD-type_CS"/>
</dbReference>
<evidence type="ECO:0000256" key="8">
    <source>
        <dbReference type="ARBA" id="ARBA00022853"/>
    </source>
</evidence>
<comment type="function">
    <text evidence="1">Acetyltransferase enzyme. Acetylates histones, giving a specific tag for transcriptional activation.</text>
</comment>
<evidence type="ECO:0000313" key="21">
    <source>
        <dbReference type="Proteomes" id="UP000593564"/>
    </source>
</evidence>
<dbReference type="SUPFAM" id="SSF57903">
    <property type="entry name" value="FYVE/PHD zinc finger"/>
    <property type="match status" value="1"/>
</dbReference>
<feature type="domain" description="CBP/p300-type HAT" evidence="19">
    <location>
        <begin position="847"/>
        <end position="1285"/>
    </location>
</feature>
<accession>A0A7J7I1C4</accession>
<evidence type="ECO:0000256" key="1">
    <source>
        <dbReference type="ARBA" id="ARBA00002581"/>
    </source>
</evidence>
<keyword evidence="7" id="KW-0862">Zinc</keyword>
<dbReference type="InterPro" id="IPR001965">
    <property type="entry name" value="Znf_PHD"/>
</dbReference>
<dbReference type="PANTHER" id="PTHR13808:SF53">
    <property type="entry name" value="HISTONE ACETYLTRANSFERASE HAC2"/>
    <property type="match status" value="1"/>
</dbReference>
<organism evidence="20 21">
    <name type="scientific">Camellia sinensis</name>
    <name type="common">Tea plant</name>
    <name type="synonym">Thea sinensis</name>
    <dbReference type="NCBI Taxonomy" id="4442"/>
    <lineage>
        <taxon>Eukaryota</taxon>
        <taxon>Viridiplantae</taxon>
        <taxon>Streptophyta</taxon>
        <taxon>Embryophyta</taxon>
        <taxon>Tracheophyta</taxon>
        <taxon>Spermatophyta</taxon>
        <taxon>Magnoliopsida</taxon>
        <taxon>eudicotyledons</taxon>
        <taxon>Gunneridae</taxon>
        <taxon>Pentapetalae</taxon>
        <taxon>asterids</taxon>
        <taxon>Ericales</taxon>
        <taxon>Theaceae</taxon>
        <taxon>Camellia</taxon>
    </lineage>
</organism>
<name>A0A7J7I1C4_CAMSI</name>
<evidence type="ECO:0000256" key="7">
    <source>
        <dbReference type="ARBA" id="ARBA00022833"/>
    </source>
</evidence>
<dbReference type="SMART" id="SM00551">
    <property type="entry name" value="ZnF_TAZ"/>
    <property type="match status" value="1"/>
</dbReference>
<dbReference type="GO" id="GO:0003713">
    <property type="term" value="F:transcription coactivator activity"/>
    <property type="evidence" value="ECO:0007669"/>
    <property type="project" value="TreeGrafter"/>
</dbReference>
<dbReference type="InterPro" id="IPR000197">
    <property type="entry name" value="Znf_TAZ"/>
</dbReference>
<feature type="domain" description="TAZ-type" evidence="17">
    <location>
        <begin position="1343"/>
        <end position="1434"/>
    </location>
</feature>
<feature type="region of interest" description="Disordered" evidence="16">
    <location>
        <begin position="565"/>
        <end position="592"/>
    </location>
</feature>
<evidence type="ECO:0000256" key="13">
    <source>
        <dbReference type="ARBA" id="ARBA00023315"/>
    </source>
</evidence>
<dbReference type="InterPro" id="IPR019787">
    <property type="entry name" value="Znf_PHD-finger"/>
</dbReference>
<feature type="domain" description="ZZ-type" evidence="18">
    <location>
        <begin position="1287"/>
        <end position="1340"/>
    </location>
</feature>
<evidence type="ECO:0000259" key="17">
    <source>
        <dbReference type="PROSITE" id="PS50134"/>
    </source>
</evidence>
<evidence type="ECO:0000259" key="18">
    <source>
        <dbReference type="PROSITE" id="PS50135"/>
    </source>
</evidence>
<dbReference type="Pfam" id="PF02135">
    <property type="entry name" value="zf-TAZ"/>
    <property type="match status" value="1"/>
</dbReference>
<dbReference type="SMART" id="SM01250">
    <property type="entry name" value="KAT11"/>
    <property type="match status" value="1"/>
</dbReference>
<dbReference type="Pfam" id="PF08214">
    <property type="entry name" value="HAT_KAT11"/>
    <property type="match status" value="1"/>
</dbReference>
<evidence type="ECO:0000256" key="15">
    <source>
        <dbReference type="PROSITE-ProRule" id="PRU00228"/>
    </source>
</evidence>
<dbReference type="GO" id="GO:0005667">
    <property type="term" value="C:transcription regulator complex"/>
    <property type="evidence" value="ECO:0007669"/>
    <property type="project" value="TreeGrafter"/>
</dbReference>
<evidence type="ECO:0000256" key="6">
    <source>
        <dbReference type="ARBA" id="ARBA00022771"/>
    </source>
</evidence>
<dbReference type="Pfam" id="PF00628">
    <property type="entry name" value="PHD"/>
    <property type="match status" value="1"/>
</dbReference>
<dbReference type="GO" id="GO:0045944">
    <property type="term" value="P:positive regulation of transcription by RNA polymerase II"/>
    <property type="evidence" value="ECO:0007669"/>
    <property type="project" value="TreeGrafter"/>
</dbReference>
<keyword evidence="11" id="KW-0804">Transcription</keyword>
<evidence type="ECO:0000313" key="20">
    <source>
        <dbReference type="EMBL" id="KAF5958447.1"/>
    </source>
</evidence>
<evidence type="ECO:0000256" key="2">
    <source>
        <dbReference type="ARBA" id="ARBA00004123"/>
    </source>
</evidence>
<evidence type="ECO:0000256" key="16">
    <source>
        <dbReference type="SAM" id="MobiDB-lite"/>
    </source>
</evidence>
<dbReference type="InterPro" id="IPR031162">
    <property type="entry name" value="CBP_P300_HAT"/>
</dbReference>
<keyword evidence="4" id="KW-0808">Transferase</keyword>
<keyword evidence="6 15" id="KW-0863">Zinc-finger</keyword>
<evidence type="ECO:0000256" key="9">
    <source>
        <dbReference type="ARBA" id="ARBA00023015"/>
    </source>
</evidence>
<dbReference type="InterPro" id="IPR000433">
    <property type="entry name" value="Znf_ZZ"/>
</dbReference>
<dbReference type="PROSITE" id="PS50134">
    <property type="entry name" value="ZF_TAZ"/>
    <property type="match status" value="1"/>
</dbReference>
<dbReference type="InterPro" id="IPR011011">
    <property type="entry name" value="Znf_FYVE_PHD"/>
</dbReference>
<dbReference type="PROSITE" id="PS50135">
    <property type="entry name" value="ZF_ZZ_2"/>
    <property type="match status" value="2"/>
</dbReference>
<dbReference type="GO" id="GO:0031490">
    <property type="term" value="F:chromatin DNA binding"/>
    <property type="evidence" value="ECO:0007669"/>
    <property type="project" value="TreeGrafter"/>
</dbReference>
<dbReference type="GO" id="GO:0008270">
    <property type="term" value="F:zinc ion binding"/>
    <property type="evidence" value="ECO:0007669"/>
    <property type="project" value="UniProtKB-KW"/>
</dbReference>
<evidence type="ECO:0000256" key="5">
    <source>
        <dbReference type="ARBA" id="ARBA00022723"/>
    </source>
</evidence>
<dbReference type="Gene3D" id="3.30.40.10">
    <property type="entry name" value="Zinc/RING finger domain, C3HC4 (zinc finger)"/>
    <property type="match status" value="1"/>
</dbReference>
<evidence type="ECO:0000256" key="3">
    <source>
        <dbReference type="ARBA" id="ARBA00013184"/>
    </source>
</evidence>
<dbReference type="SUPFAM" id="SSF57850">
    <property type="entry name" value="RING/U-box"/>
    <property type="match status" value="2"/>
</dbReference>
<dbReference type="PANTHER" id="PTHR13808">
    <property type="entry name" value="CBP/P300-RELATED"/>
    <property type="match status" value="1"/>
</dbReference>
<keyword evidence="21" id="KW-1185">Reference proteome</keyword>
<reference evidence="21" key="1">
    <citation type="journal article" date="2020" name="Nat. Commun.">
        <title>Genome assembly of wild tea tree DASZ reveals pedigree and selection history of tea varieties.</title>
        <authorList>
            <person name="Zhang W."/>
            <person name="Zhang Y."/>
            <person name="Qiu H."/>
            <person name="Guo Y."/>
            <person name="Wan H."/>
            <person name="Zhang X."/>
            <person name="Scossa F."/>
            <person name="Alseekh S."/>
            <person name="Zhang Q."/>
            <person name="Wang P."/>
            <person name="Xu L."/>
            <person name="Schmidt M.H."/>
            <person name="Jia X."/>
            <person name="Li D."/>
            <person name="Zhu A."/>
            <person name="Guo F."/>
            <person name="Chen W."/>
            <person name="Ni D."/>
            <person name="Usadel B."/>
            <person name="Fernie A.R."/>
            <person name="Wen W."/>
        </authorList>
    </citation>
    <scope>NUCLEOTIDE SEQUENCE [LARGE SCALE GENOMIC DNA]</scope>
    <source>
        <strain evidence="21">cv. G240</strain>
    </source>
</reference>
<dbReference type="InterPro" id="IPR013083">
    <property type="entry name" value="Znf_RING/FYVE/PHD"/>
</dbReference>
<sequence>MMDVKAYTLGQVCNQVASQFVSNDSHLPQLHEIGFHQHSIHGDSLADWYKDPRMSHVNEFFKNKTTKHSMQKTNREWGQWTSGRVRVSQSQLSVDGASKECMNQKIPPRRLQLQNMIQHEISGASFSSQVAHCLTSPFVNSNSPYPVVDYSMVVRNNSNTLQTNNVNDSSFFEGRSFGSSKGSPCDGYNRGVATTFMGTRHVASGMVPSPEKISSITACSDADMHSDTGPFDGAPTFPSSSLLSESSSENYVRQKHLNEGELNLIKHEGFMENNQNVYSERVPLFFRENLELPFPDLQNLQKDAQRIPEASDIFPRANLDISKPTCEDLLEPKPQMPGSHQFHQQHQDERLNEIAPRKTSKELYLCSEQSHGVKHVASESYAILFGPTGAAKVVHSSDLTFKRILVSYMNYKRMHVDGNQVSFMKHMHATLCNESTCYCDQYSELVSHFDNCHCWECNICKPVRRFCVTGKPLGGSRKQGKVHFEGSCDTDFSCTPVPTEDNLPPPKRLKIGNPGSLETGVSYVAASSKNQPCEPEKLSHLQQLPDAPVSNNLDEMEIKMGVSTPLQDSISTTSSSRNNVTETAQRSDLKGTPIHPEEFIGCSKEGETVHECISEVRNNVLDNFQKSEELIVDHKVEEREVRTKSDQANLETKSDLIAPANSETKMEEPKIMGVSLIEFFTVEEMKEHLLSLRQWVGQEVKGSPMAYSVGENSCQLCAMDKLVLAPAPIYCSACGARMKFGMVYYCGLDEMGTQHCFCTSCFKKSRGGDISFHGISVSKEKLHKERNDHEDEESWVQCDKCKGWQHQICGLYNDKRDLGGKAEYICPKCYLEGIEVGERVPLPKTAAFGAKDLPTTMLSDYIEQRLFRRLNQEREERANSLQKNIDEVPGATDLVVRVVLSVSKLLKVKQQFLDIFHDENYPTEFPYRSKAREISVILLFQKIEGVDVCLFGMYIQEFGSECGQPNQRCVYISYLDSVKYFRPEIRTVSGEALRTFVYHEILIGYLDFCKKRGFATCYIWACPPLKGEDYILYCHPESQRTPKADKLRQWYKSMLRKAAKENIVVHCTNLYDHFFVPTGECNIKITAARLPYFDGDYCSGAAIDMIKNIEQGSQVGSQSKGKNVLTKRTLKAMGHTNLSDNATKDILLMQKLGQTIFPVKEDFIMAHLQFTCMCCREMIQSGSRWYCNECKNFQLCERCHDVEQNLNEWNTHTSNTGEKHFISQVAVNDVPIDTVDTDVILDNGYFENRHSFLSFCQGSHYQFDTLRRAKHSSMMILFHLHNSTEPGVGATCNICHQDIMVNQGWHCEICPGFSACDGCYQIKGGDCHIHKLSQRSSIINCGAKNRQAQLHKHMPMREALDVLLMHASQCNATKIKPCSYPNCLQVRKLFHHTQQCNLRLAGGCQVCQKIWKLLKEHSKNCRDSGCGVPRCMDLKKRAELLASQSETRRRAAVVGSLRDS</sequence>
<dbReference type="SMART" id="SM00291">
    <property type="entry name" value="ZnF_ZZ"/>
    <property type="match status" value="2"/>
</dbReference>
<keyword evidence="13" id="KW-0012">Acyltransferase</keyword>
<dbReference type="Gene3D" id="3.30.60.90">
    <property type="match status" value="2"/>
</dbReference>
<dbReference type="InterPro" id="IPR035898">
    <property type="entry name" value="TAZ_dom_sf"/>
</dbReference>
<dbReference type="GO" id="GO:0000123">
    <property type="term" value="C:histone acetyltransferase complex"/>
    <property type="evidence" value="ECO:0007669"/>
    <property type="project" value="TreeGrafter"/>
</dbReference>
<evidence type="ECO:0000259" key="19">
    <source>
        <dbReference type="PROSITE" id="PS51727"/>
    </source>
</evidence>
<dbReference type="EMBL" id="JACBKZ010000002">
    <property type="protein sequence ID" value="KAF5958447.1"/>
    <property type="molecule type" value="Genomic_DNA"/>
</dbReference>
<comment type="catalytic activity">
    <reaction evidence="14">
        <text>L-lysyl-[protein] + acetyl-CoA = N(6)-acetyl-L-lysyl-[protein] + CoA + H(+)</text>
        <dbReference type="Rhea" id="RHEA:45948"/>
        <dbReference type="Rhea" id="RHEA-COMP:9752"/>
        <dbReference type="Rhea" id="RHEA-COMP:10731"/>
        <dbReference type="ChEBI" id="CHEBI:15378"/>
        <dbReference type="ChEBI" id="CHEBI:29969"/>
        <dbReference type="ChEBI" id="CHEBI:57287"/>
        <dbReference type="ChEBI" id="CHEBI:57288"/>
        <dbReference type="ChEBI" id="CHEBI:61930"/>
        <dbReference type="EC" id="2.3.1.48"/>
    </reaction>
</comment>
<dbReference type="PROSITE" id="PS01359">
    <property type="entry name" value="ZF_PHD_1"/>
    <property type="match status" value="1"/>
</dbReference>
<evidence type="ECO:0000256" key="11">
    <source>
        <dbReference type="ARBA" id="ARBA00023163"/>
    </source>
</evidence>
<evidence type="ECO:0000256" key="4">
    <source>
        <dbReference type="ARBA" id="ARBA00022679"/>
    </source>
</evidence>
<proteinExistence type="predicted"/>
<dbReference type="SUPFAM" id="SSF57933">
    <property type="entry name" value="TAZ domain"/>
    <property type="match status" value="1"/>
</dbReference>
<keyword evidence="9" id="KW-0805">Transcription regulation</keyword>
<reference evidence="20 21" key="2">
    <citation type="submission" date="2020-07" db="EMBL/GenBank/DDBJ databases">
        <title>Genome assembly of wild tea tree DASZ reveals pedigree and selection history of tea varieties.</title>
        <authorList>
            <person name="Zhang W."/>
        </authorList>
    </citation>
    <scope>NUCLEOTIDE SEQUENCE [LARGE SCALE GENOMIC DNA]</scope>
    <source>
        <strain evidence="21">cv. G240</strain>
        <tissue evidence="20">Leaf</tissue>
    </source>
</reference>
<dbReference type="SMART" id="SM00249">
    <property type="entry name" value="PHD"/>
    <property type="match status" value="1"/>
</dbReference>
<dbReference type="EC" id="2.3.1.48" evidence="3"/>
<evidence type="ECO:0000256" key="12">
    <source>
        <dbReference type="ARBA" id="ARBA00023242"/>
    </source>
</evidence>
<protein>
    <recommendedName>
        <fullName evidence="3">histone acetyltransferase</fullName>
        <ecNumber evidence="3">2.3.1.48</ecNumber>
    </recommendedName>
</protein>
<keyword evidence="5" id="KW-0479">Metal-binding</keyword>
<feature type="compositionally biased region" description="Polar residues" evidence="16">
    <location>
        <begin position="565"/>
        <end position="586"/>
    </location>
</feature>